<proteinExistence type="predicted"/>
<keyword evidence="3" id="KW-0964">Secreted</keyword>
<evidence type="ECO:0000256" key="1">
    <source>
        <dbReference type="ARBA" id="ARBA00001947"/>
    </source>
</evidence>
<evidence type="ECO:0000313" key="10">
    <source>
        <dbReference type="EMBL" id="MDC8770548.1"/>
    </source>
</evidence>
<dbReference type="Pfam" id="PF01752">
    <property type="entry name" value="Peptidase_M9"/>
    <property type="match status" value="1"/>
</dbReference>
<evidence type="ECO:0000256" key="5">
    <source>
        <dbReference type="ARBA" id="ARBA00022723"/>
    </source>
</evidence>
<dbReference type="PANTHER" id="PTHR13062">
    <property type="entry name" value="COLLAGENASE"/>
    <property type="match status" value="1"/>
</dbReference>
<evidence type="ECO:0000256" key="9">
    <source>
        <dbReference type="ARBA" id="ARBA00023049"/>
    </source>
</evidence>
<dbReference type="Proteomes" id="UP001221189">
    <property type="component" value="Unassembled WGS sequence"/>
</dbReference>
<keyword evidence="7 10" id="KW-0378">Hydrolase</keyword>
<dbReference type="InterPro" id="IPR002169">
    <property type="entry name" value="Peptidase_M9A/M9B"/>
</dbReference>
<comment type="caution">
    <text evidence="10">The sequence shown here is derived from an EMBL/GenBank/DDBJ whole genome shotgun (WGS) entry which is preliminary data.</text>
</comment>
<dbReference type="Gene3D" id="1.10.390.20">
    <property type="match status" value="1"/>
</dbReference>
<evidence type="ECO:0000256" key="3">
    <source>
        <dbReference type="ARBA" id="ARBA00022525"/>
    </source>
</evidence>
<keyword evidence="8" id="KW-0862">Zinc</keyword>
<dbReference type="PANTHER" id="PTHR13062:SF9">
    <property type="entry name" value="MICROBIAL COLLAGENASE"/>
    <property type="match status" value="1"/>
</dbReference>
<accession>A0ABT5K9E0</accession>
<name>A0ABT5K9E0_9BURK</name>
<dbReference type="PRINTS" id="PR00931">
    <property type="entry name" value="MICOLLPTASE"/>
</dbReference>
<keyword evidence="11" id="KW-1185">Reference proteome</keyword>
<keyword evidence="4" id="KW-0645">Protease</keyword>
<keyword evidence="9" id="KW-0482">Metalloprotease</keyword>
<reference evidence="10 11" key="1">
    <citation type="submission" date="2022-10" db="EMBL/GenBank/DDBJ databases">
        <title>Paucibacter sp. hw1 Genome sequencing.</title>
        <authorList>
            <person name="Park S."/>
        </authorList>
    </citation>
    <scope>NUCLEOTIDE SEQUENCE [LARGE SCALE GENOMIC DNA]</scope>
    <source>
        <strain evidence="11">hw1</strain>
    </source>
</reference>
<comment type="cofactor">
    <cofactor evidence="1">
        <name>Zn(2+)</name>
        <dbReference type="ChEBI" id="CHEBI:29105"/>
    </cofactor>
</comment>
<keyword evidence="6" id="KW-0732">Signal</keyword>
<evidence type="ECO:0000256" key="6">
    <source>
        <dbReference type="ARBA" id="ARBA00022729"/>
    </source>
</evidence>
<keyword evidence="5" id="KW-0479">Metal-binding</keyword>
<dbReference type="EMBL" id="JAQQXT010000002">
    <property type="protein sequence ID" value="MDC8770548.1"/>
    <property type="molecule type" value="Genomic_DNA"/>
</dbReference>
<dbReference type="RefSeq" id="WP_273598986.1">
    <property type="nucleotide sequence ID" value="NZ_JAQQXT010000002.1"/>
</dbReference>
<evidence type="ECO:0000256" key="7">
    <source>
        <dbReference type="ARBA" id="ARBA00022801"/>
    </source>
</evidence>
<evidence type="ECO:0000256" key="2">
    <source>
        <dbReference type="ARBA" id="ARBA00004613"/>
    </source>
</evidence>
<protein>
    <submittedName>
        <fullName evidence="10">Collagenase</fullName>
        <ecNumber evidence="10">3.4.24.3</ecNumber>
    </submittedName>
</protein>
<dbReference type="GO" id="GO:0004222">
    <property type="term" value="F:metalloendopeptidase activity"/>
    <property type="evidence" value="ECO:0007669"/>
    <property type="project" value="UniProtKB-EC"/>
</dbReference>
<comment type="subcellular location">
    <subcellularLocation>
        <location evidence="2">Secreted</location>
    </subcellularLocation>
</comment>
<sequence length="322" mass="35223">MNAKKRFGAAGTQACRDIGLAIGVLLSMGLLGVAQAAASESNPAAGALGGADQVMSRSHRCSATLDLRSQSLSAQQEQAICRELAEIEARFHRLFGTEGKPVKHDLNNSLRANIYASADEFVRYAGAHFNMPTNNGGMYLEGLPEQSGNRAEFVANQNKDGSVRNLGHEYVHYLDGRFNLYGDFCANLHDSHEPPENCAKPAPQTPYLIWWTEGVAEYIARGADHPKALKLAGSKAFTLSQLFDTGYMSNSGDERVYAWGYLAARFMIEQQRSKLEQMLSFTRSGDYPRYQALLRGWGKSLDGEFATWLDGLSPAAASIKAE</sequence>
<dbReference type="Gene3D" id="3.40.30.160">
    <property type="entry name" value="Collagenase ColT, N-terminal domain"/>
    <property type="match status" value="1"/>
</dbReference>
<evidence type="ECO:0000256" key="4">
    <source>
        <dbReference type="ARBA" id="ARBA00022670"/>
    </source>
</evidence>
<organism evidence="10 11">
    <name type="scientific">Roseateles albus</name>
    <dbReference type="NCBI Taxonomy" id="2987525"/>
    <lineage>
        <taxon>Bacteria</taxon>
        <taxon>Pseudomonadati</taxon>
        <taxon>Pseudomonadota</taxon>
        <taxon>Betaproteobacteria</taxon>
        <taxon>Burkholderiales</taxon>
        <taxon>Sphaerotilaceae</taxon>
        <taxon>Roseateles</taxon>
    </lineage>
</organism>
<gene>
    <name evidence="10" type="ORF">PRZ03_03105</name>
</gene>
<evidence type="ECO:0000313" key="11">
    <source>
        <dbReference type="Proteomes" id="UP001221189"/>
    </source>
</evidence>
<dbReference type="EC" id="3.4.24.3" evidence="10"/>
<evidence type="ECO:0000256" key="8">
    <source>
        <dbReference type="ARBA" id="ARBA00022833"/>
    </source>
</evidence>